<evidence type="ECO:0008006" key="4">
    <source>
        <dbReference type="Google" id="ProtNLM"/>
    </source>
</evidence>
<sequence>MASVLLLLAGAAVLSGTVMLARHLLAPAEKNEPAGVEMVPTPERPAESAEVSGPKRPPAAPLIPGPVDREHAVALQGPIAAIIPGGGGRYFAAHVPSAERVIVYDTALRKVAGEVPGSSGTALMAAGRESLFVGRDADTNFIRWDFKTARQDAVSLPPRAQPLRYVAMGAASDGPMVLVTKDTTRGELVLVDPATRADRTFPIDDVTSTFPMQIPYRYNTNKDNLPKPVPSSDGRAIVFRNGALIRDGARFRALILSTPTAVRPAADGRTFLNRSVFSDQGLLLQPVVPVTENHRRLLPAISGPFHVALEQNRVAPVTPGGPVRLTLYSNGAPGPLGSLPVPPELRDWVLSDRKEWVVNVEHHLFFAPDPGVLLFHPPGADWMYVHRVDMESFLDAAGGGPLFTTTPPAEVFRGRPFTYQARAIAKGDVSYWQTGGPSGMHVSPEGLITWPASVTGTFAGSTVEMRVTARDQNRRETVQTFKVVLVNPPKAPPK</sequence>
<reference evidence="3" key="1">
    <citation type="journal article" date="2023" name="Mar. Drugs">
        <title>Gemmata algarum, a Novel Planctomycete Isolated from an Algal Mat, Displays Antimicrobial Activity.</title>
        <authorList>
            <person name="Kumar G."/>
            <person name="Kallscheuer N."/>
            <person name="Kashif M."/>
            <person name="Ahamad S."/>
            <person name="Jagadeeshwari U."/>
            <person name="Pannikurungottu S."/>
            <person name="Haufschild T."/>
            <person name="Kabuu M."/>
            <person name="Sasikala C."/>
            <person name="Jogler C."/>
            <person name="Ramana C."/>
        </authorList>
    </citation>
    <scope>NUCLEOTIDE SEQUENCE [LARGE SCALE GENOMIC DNA]</scope>
    <source>
        <strain evidence="3">JC673</strain>
    </source>
</reference>
<dbReference type="InterPro" id="IPR015919">
    <property type="entry name" value="Cadherin-like_sf"/>
</dbReference>
<organism evidence="2 3">
    <name type="scientific">Gemmata algarum</name>
    <dbReference type="NCBI Taxonomy" id="2975278"/>
    <lineage>
        <taxon>Bacteria</taxon>
        <taxon>Pseudomonadati</taxon>
        <taxon>Planctomycetota</taxon>
        <taxon>Planctomycetia</taxon>
        <taxon>Gemmatales</taxon>
        <taxon>Gemmataceae</taxon>
        <taxon>Gemmata</taxon>
    </lineage>
</organism>
<protein>
    <recommendedName>
        <fullName evidence="4">Cadherin repeat domain-containing protein</fullName>
    </recommendedName>
</protein>
<comment type="caution">
    <text evidence="2">The sequence shown here is derived from an EMBL/GenBank/DDBJ whole genome shotgun (WGS) entry which is preliminary data.</text>
</comment>
<accession>A0ABU5F7T2</accession>
<dbReference type="Gene3D" id="2.60.40.10">
    <property type="entry name" value="Immunoglobulins"/>
    <property type="match status" value="1"/>
</dbReference>
<gene>
    <name evidence="2" type="ORF">R5W23_004754</name>
</gene>
<name>A0ABU5F7T2_9BACT</name>
<evidence type="ECO:0000313" key="2">
    <source>
        <dbReference type="EMBL" id="MDY3563254.1"/>
    </source>
</evidence>
<feature type="region of interest" description="Disordered" evidence="1">
    <location>
        <begin position="34"/>
        <end position="61"/>
    </location>
</feature>
<proteinExistence type="predicted"/>
<dbReference type="InterPro" id="IPR013783">
    <property type="entry name" value="Ig-like_fold"/>
</dbReference>
<evidence type="ECO:0000256" key="1">
    <source>
        <dbReference type="SAM" id="MobiDB-lite"/>
    </source>
</evidence>
<dbReference type="SUPFAM" id="SSF49313">
    <property type="entry name" value="Cadherin-like"/>
    <property type="match status" value="1"/>
</dbReference>
<keyword evidence="3" id="KW-1185">Reference proteome</keyword>
<dbReference type="Proteomes" id="UP001272242">
    <property type="component" value="Unassembled WGS sequence"/>
</dbReference>
<dbReference type="EMBL" id="JAXBLV010000233">
    <property type="protein sequence ID" value="MDY3563254.1"/>
    <property type="molecule type" value="Genomic_DNA"/>
</dbReference>
<dbReference type="RefSeq" id="WP_320689481.1">
    <property type="nucleotide sequence ID" value="NZ_JAXBLV010000233.1"/>
</dbReference>
<evidence type="ECO:0000313" key="3">
    <source>
        <dbReference type="Proteomes" id="UP001272242"/>
    </source>
</evidence>